<proteinExistence type="predicted"/>
<dbReference type="RefSeq" id="WP_006516715.1">
    <property type="nucleotide sequence ID" value="NZ_QXHD01000004.1"/>
</dbReference>
<evidence type="ECO:0000313" key="2">
    <source>
        <dbReference type="Proteomes" id="UP000481033"/>
    </source>
</evidence>
<comment type="caution">
    <text evidence="1">The sequence shown here is derived from an EMBL/GenBank/DDBJ whole genome shotgun (WGS) entry which is preliminary data.</text>
</comment>
<evidence type="ECO:0000313" key="1">
    <source>
        <dbReference type="EMBL" id="NEZ54999.1"/>
    </source>
</evidence>
<keyword evidence="2" id="KW-1185">Reference proteome</keyword>
<accession>A0A6M0RFS0</accession>
<name>A0A6M0RFS0_9CYAN</name>
<dbReference type="AlphaFoldDB" id="A0A6M0RFS0"/>
<dbReference type="EMBL" id="QXHD01000004">
    <property type="protein sequence ID" value="NEZ54999.1"/>
    <property type="molecule type" value="Genomic_DNA"/>
</dbReference>
<protein>
    <submittedName>
        <fullName evidence="1">Uncharacterized protein</fullName>
    </submittedName>
</protein>
<sequence length="60" mass="6758">MAIQSVEEMVAKIFATRRITRADQSVLMAMFAGNNISANDKMLINQIYDALNQGRLRVVE</sequence>
<dbReference type="Proteomes" id="UP000481033">
    <property type="component" value="Unassembled WGS sequence"/>
</dbReference>
<gene>
    <name evidence="1" type="ORF">DXZ20_04715</name>
</gene>
<reference evidence="1 2" key="1">
    <citation type="journal article" date="2020" name="Microb. Ecol.">
        <title>Ecogenomics of the Marine Benthic Filamentous Cyanobacterium Adonisia.</title>
        <authorList>
            <person name="Walter J.M."/>
            <person name="Coutinho F.H."/>
            <person name="Leomil L."/>
            <person name="Hargreaves P.I."/>
            <person name="Campeao M.E."/>
            <person name="Vieira V.V."/>
            <person name="Silva B.S."/>
            <person name="Fistarol G.O."/>
            <person name="Salomon P.S."/>
            <person name="Sawabe T."/>
            <person name="Mino S."/>
            <person name="Hosokawa M."/>
            <person name="Miyashita H."/>
            <person name="Maruyama F."/>
            <person name="van Verk M.C."/>
            <person name="Dutilh B.E."/>
            <person name="Thompson C.C."/>
            <person name="Thompson F.L."/>
        </authorList>
    </citation>
    <scope>NUCLEOTIDE SEQUENCE [LARGE SCALE GENOMIC DNA]</scope>
    <source>
        <strain evidence="1 2">CCMR0081</strain>
    </source>
</reference>
<organism evidence="1 2">
    <name type="scientific">Adonisia turfae CCMR0081</name>
    <dbReference type="NCBI Taxonomy" id="2292702"/>
    <lineage>
        <taxon>Bacteria</taxon>
        <taxon>Bacillati</taxon>
        <taxon>Cyanobacteriota</taxon>
        <taxon>Adonisia</taxon>
        <taxon>Adonisia turfae</taxon>
    </lineage>
</organism>